<dbReference type="EMBL" id="CP031229">
    <property type="protein sequence ID" value="AXH96830.1"/>
    <property type="molecule type" value="Genomic_DNA"/>
</dbReference>
<evidence type="ECO:0000259" key="3">
    <source>
        <dbReference type="PROSITE" id="PS50853"/>
    </source>
</evidence>
<reference evidence="4 5" key="1">
    <citation type="submission" date="2018-07" db="EMBL/GenBank/DDBJ databases">
        <title>Complete genome sequencing of Ornithinimicrobium sp. AMA3305.</title>
        <authorList>
            <person name="Bae J.-W."/>
        </authorList>
    </citation>
    <scope>NUCLEOTIDE SEQUENCE [LARGE SCALE GENOMIC DNA]</scope>
    <source>
        <strain evidence="4 5">AMA3305</strain>
    </source>
</reference>
<name>A0A345NP72_9MICO</name>
<dbReference type="Proteomes" id="UP000253790">
    <property type="component" value="Chromosome"/>
</dbReference>
<evidence type="ECO:0000313" key="4">
    <source>
        <dbReference type="EMBL" id="AXH96830.1"/>
    </source>
</evidence>
<dbReference type="InterPro" id="IPR013783">
    <property type="entry name" value="Ig-like_fold"/>
</dbReference>
<feature type="signal peptide" evidence="2">
    <location>
        <begin position="1"/>
        <end position="30"/>
    </location>
</feature>
<dbReference type="InterPro" id="IPR011706">
    <property type="entry name" value="Cu-oxidase_C"/>
</dbReference>
<dbReference type="Pfam" id="PF07731">
    <property type="entry name" value="Cu-oxidase_2"/>
    <property type="match status" value="1"/>
</dbReference>
<dbReference type="PROSITE" id="PS50853">
    <property type="entry name" value="FN3"/>
    <property type="match status" value="1"/>
</dbReference>
<dbReference type="KEGG" id="orn:DV701_12520"/>
<dbReference type="OrthoDB" id="345021at2"/>
<dbReference type="Gene3D" id="3.40.50.12090">
    <property type="match status" value="2"/>
</dbReference>
<evidence type="ECO:0000256" key="2">
    <source>
        <dbReference type="SAM" id="SignalP"/>
    </source>
</evidence>
<proteinExistence type="inferred from homology"/>
<keyword evidence="5" id="KW-1185">Reference proteome</keyword>
<dbReference type="PANTHER" id="PTHR48267">
    <property type="entry name" value="CUPREDOXIN SUPERFAMILY PROTEIN"/>
    <property type="match status" value="1"/>
</dbReference>
<evidence type="ECO:0000256" key="1">
    <source>
        <dbReference type="ARBA" id="ARBA00010609"/>
    </source>
</evidence>
<dbReference type="InterPro" id="IPR008972">
    <property type="entry name" value="Cupredoxin"/>
</dbReference>
<dbReference type="InterPro" id="IPR045087">
    <property type="entry name" value="Cu-oxidase_fam"/>
</dbReference>
<organism evidence="4 5">
    <name type="scientific">Ornithinimicrobium avium</name>
    <dbReference type="NCBI Taxonomy" id="2283195"/>
    <lineage>
        <taxon>Bacteria</taxon>
        <taxon>Bacillati</taxon>
        <taxon>Actinomycetota</taxon>
        <taxon>Actinomycetes</taxon>
        <taxon>Micrococcales</taxon>
        <taxon>Ornithinimicrobiaceae</taxon>
        <taxon>Ornithinimicrobium</taxon>
    </lineage>
</organism>
<dbReference type="Pfam" id="PF04122">
    <property type="entry name" value="CW_binding_2"/>
    <property type="match status" value="3"/>
</dbReference>
<feature type="domain" description="Fibronectin type-III" evidence="3">
    <location>
        <begin position="1263"/>
        <end position="1368"/>
    </location>
</feature>
<accession>A0A345NP72</accession>
<dbReference type="SUPFAM" id="SSF49503">
    <property type="entry name" value="Cupredoxins"/>
    <property type="match status" value="3"/>
</dbReference>
<comment type="similarity">
    <text evidence="1">Belongs to the multicopper oxidase family.</text>
</comment>
<sequence length="1678" mass="174246">MNKHVGTRRRIGFLSAGLLVATISVGGTLAQGAAPPTAGAAVVAAGAPSSPTDESAVPHYFGPYPNWANSPYTLSTADVALVDPAGTGAGAEAVAAVDPLTGGISAITVTAPGHDYSPATTVTVDGSTGTAAAATVSVNPAGGVIGLTVGEAGSGYGALGLAITGGGGSGATGTASGGVDAVHLADGGSGYTMPTVDFDLPDDPNGSIARAHVPMIASGDAVDGMDASGTITAVVVDDPGSGYSTAPSVTVRDGTVFDPISGATPATATTTLKLVGASVTAPGTGYTSRPGVQVNDPTGTGTGATVTSRTDLGSISAITVDSPGDGYLSPGIKKFQDQLPLTCDPGTDGLGCPLAPDTASTGAAAKFIPTAVPEVKTYDGKEADEYVIGLVQYRTKFSTDLPATLVRGYVQLSTAAVPGRQVPLYNELLDGTRQPIAGYTGVASPQWLGPFIGATKDRPVRIVFRNLLPNGAAGDLFLPTDSTMMGSGMGPMDMGAPADEGSVLDGVRNPDCTAYPKSDACFKDNRATLHLHGGITPWISDGTPHQWITPAGEDTAWPQGVSVENVPDMVTGSGAEVCAAADDGCSTFYYTNQQSARLMFYHDHSWGITRLNVYAGEAAGYKITDDTEKKLISDGTLPGADATIPLVVQDRTFTPDEATLALQDPTWDATRWGGKGSFWYHHVYMPAQNPGDPSGMSAYGRWMYGPWFWPPASDAVHGPIANPYFDPACNLDDPATWQYQTDPFCEPQEIPGTPNVSAGMEQFNDTPIINGVAYPTVTLQPKSYRLTFLNAANDRFFNLQWYTADPDQGDGTTEVALNADELAAAQTNPNVSPTPVGTNDDAYGPDWVQIANEGGFLPAPAVIDGQQPATYITDPTRFDVGNVDQSSLLMAPAERADVVVDFSRFAGKTLILYNDAPAAFPARVPSYDYYTGAPDLSPVGSPTPLAGYGPNIRTVMQVRIADEAPAAAFNLTKLRSAFSHKANGSGVFESGQNPVIVGQAAYNSAYGSSFAASSNCNARPGVERCDGMLRVHDTGTFGFNTLRSPATRVSLTVEPKAIHDEMNASSFDDFGRMTANLGIEAQPPTPGLQNVTLYPFINPQTELIDGTNLPTADVKVTPIKDLKDGTQIWRFTHNGVDTHPIHFHLYDVQVLNRVTWDNIIIPTSPAELGWKDTVRMSPLEDTIVALRPIVPTAPFEVPNSIRPLSPMDPLGSTTGFNNIDPQGNPTAQILNKLVNFGWEYVYHCHILSHEEMDMMRPVSLALPPLPAESLASTLVGTGADRHVRLTWTDGSITETSFVVQRTTDDLTWTDVGTVERPLDQENTRGSTVALTDTTSDATTTYRYRVQSVNTVGYGGEFPSMSVRSTSPELAVGAGLVGPVVDRVAGADRYATAADLALANFDPGVATVYVGSGQDFPDAVSGGALAGTEGVPVLLTRSGSLPAPTRAALQTLAPARIVVLGGPTAISADVEAQLAAYAGTVERLAGSDRYGTSAAVAAQYPAGVNVAFLANGSGFPDALSASAAAGVQDSPVLLTRAGSIPAEVAAQLARLDPARIVVLGGTDAVSDAVMTQAHAYATDVVRIGGADRYETSANVAAEFFTAPVAHAMLASGSGFADALAAAPVAAKYASPVLLTRQASIPAPILAAIIDLRVQKLTIVGGYTAVALAVQQELEALVYP</sequence>
<evidence type="ECO:0000313" key="5">
    <source>
        <dbReference type="Proteomes" id="UP000253790"/>
    </source>
</evidence>
<dbReference type="Gene3D" id="2.60.40.10">
    <property type="entry name" value="Immunoglobulins"/>
    <property type="match status" value="1"/>
</dbReference>
<dbReference type="InterPro" id="IPR003961">
    <property type="entry name" value="FN3_dom"/>
</dbReference>
<feature type="chain" id="PRO_5039705527" description="Fibronectin type-III domain-containing protein" evidence="2">
    <location>
        <begin position="31"/>
        <end position="1678"/>
    </location>
</feature>
<gene>
    <name evidence="4" type="ORF">DV701_12520</name>
</gene>
<dbReference type="PANTHER" id="PTHR48267:SF1">
    <property type="entry name" value="BILIRUBIN OXIDASE"/>
    <property type="match status" value="1"/>
</dbReference>
<dbReference type="GO" id="GO:0005507">
    <property type="term" value="F:copper ion binding"/>
    <property type="evidence" value="ECO:0007669"/>
    <property type="project" value="InterPro"/>
</dbReference>
<dbReference type="RefSeq" id="WP_114928696.1">
    <property type="nucleotide sequence ID" value="NZ_CP031229.1"/>
</dbReference>
<protein>
    <recommendedName>
        <fullName evidence="3">Fibronectin type-III domain-containing protein</fullName>
    </recommendedName>
</protein>
<dbReference type="GO" id="GO:0016491">
    <property type="term" value="F:oxidoreductase activity"/>
    <property type="evidence" value="ECO:0007669"/>
    <property type="project" value="InterPro"/>
</dbReference>
<dbReference type="InterPro" id="IPR007253">
    <property type="entry name" value="Cell_wall-bd_2"/>
</dbReference>
<keyword evidence="2" id="KW-0732">Signal</keyword>
<dbReference type="GO" id="GO:0005975">
    <property type="term" value="P:carbohydrate metabolic process"/>
    <property type="evidence" value="ECO:0007669"/>
    <property type="project" value="UniProtKB-ARBA"/>
</dbReference>
<dbReference type="Gene3D" id="2.60.40.420">
    <property type="entry name" value="Cupredoxins - blue copper proteins"/>
    <property type="match status" value="3"/>
</dbReference>